<keyword evidence="1" id="KW-0614">Plasmid</keyword>
<proteinExistence type="predicted"/>
<reference evidence="1" key="1">
    <citation type="submission" date="2017-01" db="EMBL/GenBank/DDBJ databases">
        <title>Complete nucleotide sequence of an IncP-2 blaVIM-2-harboring megaplasmid from Pseudomonas aeruginosa.</title>
        <authorList>
            <person name="Botelho J."/>
            <person name="Grosso F."/>
            <person name="Mabrouk A."/>
            <person name="Peixe L."/>
        </authorList>
    </citation>
    <scope>NUCLEOTIDE SEQUENCE</scope>
    <source>
        <strain evidence="1">FFUP_PS_37</strain>
        <plasmid evidence="1">pJB37</plasmid>
    </source>
</reference>
<organism evidence="1">
    <name type="scientific">Pseudomonas aeruginosa</name>
    <dbReference type="NCBI Taxonomy" id="287"/>
    <lineage>
        <taxon>Bacteria</taxon>
        <taxon>Pseudomonadati</taxon>
        <taxon>Pseudomonadota</taxon>
        <taxon>Gammaproteobacteria</taxon>
        <taxon>Pseudomonadales</taxon>
        <taxon>Pseudomonadaceae</taxon>
        <taxon>Pseudomonas</taxon>
    </lineage>
</organism>
<name>A0A1V0M5F4_PSEAI</name>
<dbReference type="AlphaFoldDB" id="A0A1V0M5F4"/>
<dbReference type="InterPro" id="IPR046507">
    <property type="entry name" value="DUF6685"/>
</dbReference>
<dbReference type="Pfam" id="PF20390">
    <property type="entry name" value="DUF6685"/>
    <property type="match status" value="1"/>
</dbReference>
<dbReference type="EMBL" id="KY494864">
    <property type="protein sequence ID" value="ARD70124.1"/>
    <property type="molecule type" value="Genomic_DNA"/>
</dbReference>
<accession>A0A1V0M5F4</accession>
<protein>
    <submittedName>
        <fullName evidence="1">Uncharacterized protein</fullName>
    </submittedName>
</protein>
<geneLocation type="plasmid" evidence="1">
    <name>pJB37</name>
</geneLocation>
<sequence length="380" mass="42942">MAQSTDCCCFRPLNPTKVLRLAPCPLSSNTDGAPWGRPSNWGELTAMQPPKPRQWLGFNTTENGVMRDTWAKVLRFSLDCLGHPASLGHMLQQNRDLRFDLPGQPCSIASSEVVRWHEWGKGSYLTGNWRAPGELLGWKAVGTEFCSYHYTIDALANVGYTEIVESWECEIQDVQGLCASKSELRDFESLDAMAVARTQYLVGEITHANLEKSLGWYEIRILHRDSTDDFFACHQWDGRVFLMNSGGSHHFVAGRYLAARLEVPVPLKGLLRVHRLSQAAVSRLVGEYEVFALNDDSEAFQRFFDAMREYRAGFLWTPLPRHLDGRAVFLPRGDARAMRIVPLMRAAGHFDLGAHLQELSARPVRLPRIASARRQMEPVE</sequence>
<evidence type="ECO:0000313" key="1">
    <source>
        <dbReference type="EMBL" id="ARD70124.1"/>
    </source>
</evidence>